<feature type="domain" description="DNA helicase DnaB-like N-terminal" evidence="4">
    <location>
        <begin position="25"/>
        <end position="118"/>
    </location>
</feature>
<dbReference type="Gene3D" id="1.10.860.10">
    <property type="entry name" value="DNAb Helicase, Chain A"/>
    <property type="match status" value="1"/>
</dbReference>
<dbReference type="InterPro" id="IPR016136">
    <property type="entry name" value="DNA_helicase_N/primase_C"/>
</dbReference>
<name>A0ABN2XJX1_9ACTN</name>
<keyword evidence="6" id="KW-1185">Reference proteome</keyword>
<dbReference type="InterPro" id="IPR027417">
    <property type="entry name" value="P-loop_NTPase"/>
</dbReference>
<dbReference type="SUPFAM" id="SSF52540">
    <property type="entry name" value="P-loop containing nucleoside triphosphate hydrolases"/>
    <property type="match status" value="1"/>
</dbReference>
<evidence type="ECO:0000256" key="3">
    <source>
        <dbReference type="SAM" id="MobiDB-lite"/>
    </source>
</evidence>
<organism evidence="5 6">
    <name type="scientific">Kitasatospora saccharophila</name>
    <dbReference type="NCBI Taxonomy" id="407973"/>
    <lineage>
        <taxon>Bacteria</taxon>
        <taxon>Bacillati</taxon>
        <taxon>Actinomycetota</taxon>
        <taxon>Actinomycetes</taxon>
        <taxon>Kitasatosporales</taxon>
        <taxon>Streptomycetaceae</taxon>
        <taxon>Kitasatospora</taxon>
    </lineage>
</organism>
<dbReference type="RefSeq" id="WP_344555766.1">
    <property type="nucleotide sequence ID" value="NZ_BAAANS010000043.1"/>
</dbReference>
<dbReference type="Pfam" id="PF00772">
    <property type="entry name" value="DnaB"/>
    <property type="match status" value="1"/>
</dbReference>
<feature type="compositionally biased region" description="Basic and acidic residues" evidence="3">
    <location>
        <begin position="504"/>
        <end position="515"/>
    </location>
</feature>
<evidence type="ECO:0000313" key="6">
    <source>
        <dbReference type="Proteomes" id="UP001500897"/>
    </source>
</evidence>
<dbReference type="InterPro" id="IPR007693">
    <property type="entry name" value="DNA_helicase_DnaB-like_N"/>
</dbReference>
<sequence>MSNVRPFPYEVPGDERRATSLEDVAEQWLIAAVLDSPRGYQEAAEVIERDDLTNHGYRLIWDITGQLIANGREAHALAVRFEIERMGRLAEIGRGRLIDDLAAINIPSGMAGSLAEKVAQQARAWRASAFAVRYRQAATESDPDDVDHLLAKLLDEHVAEERAKAERASNPGGGPAHILAAALDWQALFTTDYHNVRLLPGRILAPGQQIAVVGDGKAGKSLFLQEWVWRAATGQSALGDTPQDPIRVLYIDAENGHPELQSRFRSFGARPDAMGSLTYLSFPPIRPLDTAAGGQDLLAAAKAVRADVVVIDTISRFISGEENSADTWLALYRSTLMPLKSNSIASIRLDHTGKDGDRGARGSSAKRDDVDHVWELRAQGGGILSLKRTHSRTGVGPDEFTILRHARRDGDTWAAGGTTHKLMDWPDRAALIEGSAEWIATKLEQAGVDPTWGSPRVAKWCAENGIRAAKAKVEEAVRIRKAKAVQEARKDLPGHLPYSPVTETPRDQRGGKHETAGQTSPGEVAGTPGNVPQAPPSPRPPSKEGGGECAPGKEAPICTLCGDPFDPDWAARGYTTHLLCDTPRADP</sequence>
<gene>
    <name evidence="5" type="ORF">GCM10009759_55430</name>
</gene>
<evidence type="ECO:0000256" key="1">
    <source>
        <dbReference type="ARBA" id="ARBA00022705"/>
    </source>
</evidence>
<keyword evidence="1" id="KW-0235">DNA replication</keyword>
<comment type="caution">
    <text evidence="5">The sequence shown here is derived from an EMBL/GenBank/DDBJ whole genome shotgun (WGS) entry which is preliminary data.</text>
</comment>
<evidence type="ECO:0000259" key="4">
    <source>
        <dbReference type="Pfam" id="PF00772"/>
    </source>
</evidence>
<feature type="region of interest" description="Disordered" evidence="3">
    <location>
        <begin position="488"/>
        <end position="562"/>
    </location>
</feature>
<evidence type="ECO:0000256" key="2">
    <source>
        <dbReference type="ARBA" id="ARBA00023125"/>
    </source>
</evidence>
<accession>A0ABN2XJX1</accession>
<evidence type="ECO:0000313" key="5">
    <source>
        <dbReference type="EMBL" id="GAA2112564.1"/>
    </source>
</evidence>
<dbReference type="SUPFAM" id="SSF48024">
    <property type="entry name" value="N-terminal domain of DnaB helicase"/>
    <property type="match status" value="1"/>
</dbReference>
<proteinExistence type="predicted"/>
<dbReference type="Proteomes" id="UP001500897">
    <property type="component" value="Unassembled WGS sequence"/>
</dbReference>
<keyword evidence="2" id="KW-0238">DNA-binding</keyword>
<dbReference type="EMBL" id="BAAANS010000043">
    <property type="protein sequence ID" value="GAA2112564.1"/>
    <property type="molecule type" value="Genomic_DNA"/>
</dbReference>
<dbReference type="InterPro" id="IPR036185">
    <property type="entry name" value="DNA_heli_DnaB-like_N_sf"/>
</dbReference>
<dbReference type="Gene3D" id="3.40.50.300">
    <property type="entry name" value="P-loop containing nucleotide triphosphate hydrolases"/>
    <property type="match status" value="1"/>
</dbReference>
<protein>
    <recommendedName>
        <fullName evidence="4">DNA helicase DnaB-like N-terminal domain-containing protein</fullName>
    </recommendedName>
</protein>
<dbReference type="Pfam" id="PF13481">
    <property type="entry name" value="AAA_25"/>
    <property type="match status" value="1"/>
</dbReference>
<reference evidence="5 6" key="1">
    <citation type="journal article" date="2019" name="Int. J. Syst. Evol. Microbiol.">
        <title>The Global Catalogue of Microorganisms (GCM) 10K type strain sequencing project: providing services to taxonomists for standard genome sequencing and annotation.</title>
        <authorList>
            <consortium name="The Broad Institute Genomics Platform"/>
            <consortium name="The Broad Institute Genome Sequencing Center for Infectious Disease"/>
            <person name="Wu L."/>
            <person name="Ma J."/>
        </authorList>
    </citation>
    <scope>NUCLEOTIDE SEQUENCE [LARGE SCALE GENOMIC DNA]</scope>
    <source>
        <strain evidence="5 6">JCM 14559</strain>
    </source>
</reference>